<dbReference type="SUPFAM" id="SSF47336">
    <property type="entry name" value="ACP-like"/>
    <property type="match status" value="1"/>
</dbReference>
<feature type="domain" description="Carrier" evidence="3">
    <location>
        <begin position="1"/>
        <end position="81"/>
    </location>
</feature>
<proteinExistence type="predicted"/>
<dbReference type="RefSeq" id="WP_242283666.1">
    <property type="nucleotide sequence ID" value="NZ_JAKKSL010000001.1"/>
</dbReference>
<evidence type="ECO:0000313" key="4">
    <source>
        <dbReference type="EMBL" id="MCI2282726.1"/>
    </source>
</evidence>
<evidence type="ECO:0000313" key="5">
    <source>
        <dbReference type="Proteomes" id="UP001139646"/>
    </source>
</evidence>
<evidence type="ECO:0000259" key="3">
    <source>
        <dbReference type="PROSITE" id="PS50075"/>
    </source>
</evidence>
<evidence type="ECO:0000256" key="2">
    <source>
        <dbReference type="ARBA" id="ARBA00022553"/>
    </source>
</evidence>
<evidence type="ECO:0000256" key="1">
    <source>
        <dbReference type="ARBA" id="ARBA00022450"/>
    </source>
</evidence>
<dbReference type="InterPro" id="IPR036736">
    <property type="entry name" value="ACP-like_sf"/>
</dbReference>
<sequence>MLEIKEKIEEIIAEYTEMPSHEFYQASSFAELNIDSLSVVEIIFDIEEAFDIKIPNEVDLQKDGFDCNSFVGVLAIVTALIEKESHDD</sequence>
<comment type="caution">
    <text evidence="4">The sequence shown here is derived from an EMBL/GenBank/DDBJ whole genome shotgun (WGS) entry which is preliminary data.</text>
</comment>
<keyword evidence="1" id="KW-0596">Phosphopantetheine</keyword>
<keyword evidence="2" id="KW-0597">Phosphoprotein</keyword>
<dbReference type="EMBL" id="JAKKSL010000001">
    <property type="protein sequence ID" value="MCI2282726.1"/>
    <property type="molecule type" value="Genomic_DNA"/>
</dbReference>
<organism evidence="4 5">
    <name type="scientific">Colwellia maritima</name>
    <dbReference type="NCBI Taxonomy" id="2912588"/>
    <lineage>
        <taxon>Bacteria</taxon>
        <taxon>Pseudomonadati</taxon>
        <taxon>Pseudomonadota</taxon>
        <taxon>Gammaproteobacteria</taxon>
        <taxon>Alteromonadales</taxon>
        <taxon>Colwelliaceae</taxon>
        <taxon>Colwellia</taxon>
    </lineage>
</organism>
<keyword evidence="5" id="KW-1185">Reference proteome</keyword>
<dbReference type="PROSITE" id="PS50075">
    <property type="entry name" value="CARRIER"/>
    <property type="match status" value="1"/>
</dbReference>
<name>A0ABS9WXS3_9GAMM</name>
<accession>A0ABS9WXS3</accession>
<dbReference type="Pfam" id="PF00550">
    <property type="entry name" value="PP-binding"/>
    <property type="match status" value="1"/>
</dbReference>
<dbReference type="Gene3D" id="1.10.1200.10">
    <property type="entry name" value="ACP-like"/>
    <property type="match status" value="1"/>
</dbReference>
<reference evidence="4" key="1">
    <citation type="submission" date="2022-01" db="EMBL/GenBank/DDBJ databases">
        <title>Colwellia maritima, isolated from seawater.</title>
        <authorList>
            <person name="Kristyanto S."/>
            <person name="Jung J."/>
            <person name="Jeon C.O."/>
        </authorList>
    </citation>
    <scope>NUCLEOTIDE SEQUENCE</scope>
    <source>
        <strain evidence="4">MSW7</strain>
    </source>
</reference>
<dbReference type="InterPro" id="IPR009081">
    <property type="entry name" value="PP-bd_ACP"/>
</dbReference>
<dbReference type="PROSITE" id="PS00012">
    <property type="entry name" value="PHOSPHOPANTETHEINE"/>
    <property type="match status" value="1"/>
</dbReference>
<gene>
    <name evidence="4" type="ORF">L3081_04020</name>
</gene>
<dbReference type="Proteomes" id="UP001139646">
    <property type="component" value="Unassembled WGS sequence"/>
</dbReference>
<protein>
    <submittedName>
        <fullName evidence="4">Phosphopantetheine-binding protein</fullName>
    </submittedName>
</protein>
<dbReference type="InterPro" id="IPR006162">
    <property type="entry name" value="Ppantetheine_attach_site"/>
</dbReference>